<feature type="compositionally biased region" description="Low complexity" evidence="1">
    <location>
        <begin position="113"/>
        <end position="133"/>
    </location>
</feature>
<evidence type="ECO:0000256" key="1">
    <source>
        <dbReference type="SAM" id="MobiDB-lite"/>
    </source>
</evidence>
<protein>
    <submittedName>
        <fullName evidence="2">Uncharacterized protein</fullName>
    </submittedName>
</protein>
<proteinExistence type="predicted"/>
<feature type="region of interest" description="Disordered" evidence="1">
    <location>
        <begin position="76"/>
        <end position="181"/>
    </location>
</feature>
<sequence>MHAEPKRRAQSPPQPESQLTAAAAAVPAWGETDTFTAVRTFVREREKAPRHTLARDLDRTISEPLITQPLPVACDAGGEVGGLSFPKPRKDAGGDVGGSSFPKPRSRSQVLQYSYSGSSTASGSSHATRSSSSIEEEDEEEAFVHSGRLLGVDAGASADDDDSRRWVGTGRPLGQKLFCDS</sequence>
<gene>
    <name evidence="2" type="ORF">BRAN1462_LOCUS34199</name>
</gene>
<reference evidence="2" key="1">
    <citation type="submission" date="2021-01" db="EMBL/GenBank/DDBJ databases">
        <authorList>
            <person name="Corre E."/>
            <person name="Pelletier E."/>
            <person name="Niang G."/>
            <person name="Scheremetjew M."/>
            <person name="Finn R."/>
            <person name="Kale V."/>
            <person name="Holt S."/>
            <person name="Cochrane G."/>
            <person name="Meng A."/>
            <person name="Brown T."/>
            <person name="Cohen L."/>
        </authorList>
    </citation>
    <scope>NUCLEOTIDE SEQUENCE</scope>
    <source>
        <strain evidence="2">RCC3387</strain>
    </source>
</reference>
<name>A0A7S2KZR1_9DINO</name>
<evidence type="ECO:0000313" key="2">
    <source>
        <dbReference type="EMBL" id="CAD9589934.1"/>
    </source>
</evidence>
<dbReference type="EMBL" id="HBGW01053926">
    <property type="protein sequence ID" value="CAD9589934.1"/>
    <property type="molecule type" value="Transcribed_RNA"/>
</dbReference>
<organism evidence="2">
    <name type="scientific">Zooxanthella nutricula</name>
    <dbReference type="NCBI Taxonomy" id="1333877"/>
    <lineage>
        <taxon>Eukaryota</taxon>
        <taxon>Sar</taxon>
        <taxon>Alveolata</taxon>
        <taxon>Dinophyceae</taxon>
        <taxon>Peridiniales</taxon>
        <taxon>Peridiniales incertae sedis</taxon>
        <taxon>Zooxanthella</taxon>
    </lineage>
</organism>
<accession>A0A7S2KZR1</accession>
<feature type="region of interest" description="Disordered" evidence="1">
    <location>
        <begin position="1"/>
        <end position="25"/>
    </location>
</feature>
<dbReference type="AlphaFoldDB" id="A0A7S2KZR1"/>